<sequence length="129" mass="15409">MFQSREDRQNELEMVTIEELVPEDHLLRKIDQYIDFSSCSLLTQCTQNQNHQKTITRHVWEEDKEQVRLNRLSNEGKWIYRMRKEKVERSFKRTARVTLLSLARKRESEGTGADDGRLSKHEKDCPPFS</sequence>
<feature type="domain" description="Transposase DDE" evidence="2">
    <location>
        <begin position="37"/>
        <end position="95"/>
    </location>
</feature>
<organism evidence="3 4">
    <name type="scientific">Halobacillus karajensis</name>
    <dbReference type="NCBI Taxonomy" id="195088"/>
    <lineage>
        <taxon>Bacteria</taxon>
        <taxon>Bacillati</taxon>
        <taxon>Bacillota</taxon>
        <taxon>Bacilli</taxon>
        <taxon>Bacillales</taxon>
        <taxon>Bacillaceae</taxon>
        <taxon>Halobacillus</taxon>
    </lineage>
</organism>
<reference evidence="3 4" key="2">
    <citation type="submission" date="2014-05" db="EMBL/GenBank/DDBJ databases">
        <title>Draft genome sequence of Halobacillus karajensis HK-03.</title>
        <authorList>
            <person name="Khelaifia S."/>
            <person name="Croce O."/>
            <person name="Lagier J.C."/>
            <person name="Raoult D."/>
        </authorList>
    </citation>
    <scope>NUCLEOTIDE SEQUENCE [LARGE SCALE GENOMIC DNA]</scope>
    <source>
        <strain evidence="3 4">HD-03</strain>
    </source>
</reference>
<dbReference type="EMBL" id="CCDI010000003">
    <property type="protein sequence ID" value="CDQ24290.1"/>
    <property type="molecule type" value="Genomic_DNA"/>
</dbReference>
<reference evidence="4" key="1">
    <citation type="submission" date="2014-03" db="EMBL/GenBank/DDBJ databases">
        <authorList>
            <person name="Urmite Genomes U."/>
        </authorList>
    </citation>
    <scope>NUCLEOTIDE SEQUENCE [LARGE SCALE GENOMIC DNA]</scope>
    <source>
        <strain evidence="4">HD-03</strain>
    </source>
</reference>
<protein>
    <recommendedName>
        <fullName evidence="2">Transposase DDE domain-containing protein</fullName>
    </recommendedName>
</protein>
<accession>A0A024P5Y8</accession>
<keyword evidence="4" id="KW-1185">Reference proteome</keyword>
<evidence type="ECO:0000313" key="3">
    <source>
        <dbReference type="EMBL" id="CDQ24290.1"/>
    </source>
</evidence>
<comment type="caution">
    <text evidence="3">The sequence shown here is derived from an EMBL/GenBank/DDBJ whole genome shotgun (WGS) entry which is preliminary data.</text>
</comment>
<dbReference type="Pfam" id="PF13751">
    <property type="entry name" value="DDE_Tnp_1_6"/>
    <property type="match status" value="1"/>
</dbReference>
<dbReference type="InterPro" id="IPR025668">
    <property type="entry name" value="Tnp_DDE_dom"/>
</dbReference>
<name>A0A024P5Y8_9BACI</name>
<gene>
    <name evidence="3" type="ORF">BN983_02562</name>
</gene>
<proteinExistence type="predicted"/>
<feature type="region of interest" description="Disordered" evidence="1">
    <location>
        <begin position="104"/>
        <end position="129"/>
    </location>
</feature>
<evidence type="ECO:0000259" key="2">
    <source>
        <dbReference type="Pfam" id="PF13751"/>
    </source>
</evidence>
<dbReference type="AlphaFoldDB" id="A0A024P5Y8"/>
<evidence type="ECO:0000256" key="1">
    <source>
        <dbReference type="SAM" id="MobiDB-lite"/>
    </source>
</evidence>
<evidence type="ECO:0000313" key="4">
    <source>
        <dbReference type="Proteomes" id="UP000028868"/>
    </source>
</evidence>
<dbReference type="Proteomes" id="UP000028868">
    <property type="component" value="Unassembled WGS sequence"/>
</dbReference>